<evidence type="ECO:0000313" key="2">
    <source>
        <dbReference type="Proteomes" id="UP000695022"/>
    </source>
</evidence>
<evidence type="ECO:0000256" key="1">
    <source>
        <dbReference type="SAM" id="MobiDB-lite"/>
    </source>
</evidence>
<name>A0ABM1EX86_PRICU</name>
<protein>
    <submittedName>
        <fullName evidence="3">Uncharacterized protein LOC106816701</fullName>
    </submittedName>
</protein>
<dbReference type="RefSeq" id="XP_014676807.1">
    <property type="nucleotide sequence ID" value="XM_014821321.1"/>
</dbReference>
<feature type="compositionally biased region" description="Low complexity" evidence="1">
    <location>
        <begin position="151"/>
        <end position="170"/>
    </location>
</feature>
<organism evidence="2 3">
    <name type="scientific">Priapulus caudatus</name>
    <name type="common">Priapulid worm</name>
    <dbReference type="NCBI Taxonomy" id="37621"/>
    <lineage>
        <taxon>Eukaryota</taxon>
        <taxon>Metazoa</taxon>
        <taxon>Ecdysozoa</taxon>
        <taxon>Scalidophora</taxon>
        <taxon>Priapulida</taxon>
        <taxon>Priapulimorpha</taxon>
        <taxon>Priapulimorphida</taxon>
        <taxon>Priapulidae</taxon>
        <taxon>Priapulus</taxon>
    </lineage>
</organism>
<reference evidence="3" key="1">
    <citation type="submission" date="2025-08" db="UniProtKB">
        <authorList>
            <consortium name="RefSeq"/>
        </authorList>
    </citation>
    <scope>IDENTIFICATION</scope>
</reference>
<sequence>MAEDCSYWSMRPTNTTRKDKKYYVVEFDDGVAVVSYSWLRSPNQKNQGFTCYWPDGRTSSRIRRMAKEHAPVDQKEWTIHDVRLLASSDDWNRVLEKEIKSQETSCIDTEEEDRSPRMAKRQSRPPSRFDEEDSMSMDEENQMPATHVRCSTGEGSLTTMTTSTTSSARRCSTPNLSLVERSPSVEHLVSPRGSNTGFEKTVLKLLTELSLEGKELRKQVDYNSSLLMELSVAGQNKDTPLDVDIDLPVALPLLTLEDVQTLETSLKDQVLTKKLMEPYTPKDQ</sequence>
<gene>
    <name evidence="3" type="primary">LOC106816701</name>
</gene>
<dbReference type="Proteomes" id="UP000695022">
    <property type="component" value="Unplaced"/>
</dbReference>
<accession>A0ABM1EX86</accession>
<feature type="compositionally biased region" description="Acidic residues" evidence="1">
    <location>
        <begin position="130"/>
        <end position="141"/>
    </location>
</feature>
<evidence type="ECO:0000313" key="3">
    <source>
        <dbReference type="RefSeq" id="XP_014676807.1"/>
    </source>
</evidence>
<feature type="region of interest" description="Disordered" evidence="1">
    <location>
        <begin position="102"/>
        <end position="170"/>
    </location>
</feature>
<proteinExistence type="predicted"/>
<keyword evidence="2" id="KW-1185">Reference proteome</keyword>
<dbReference type="GeneID" id="106816701"/>